<feature type="region of interest" description="Disordered" evidence="2">
    <location>
        <begin position="390"/>
        <end position="445"/>
    </location>
</feature>
<dbReference type="VEuPathDB" id="TrichDB:TRFO_27115"/>
<keyword evidence="1" id="KW-0175">Coiled coil</keyword>
<gene>
    <name evidence="3" type="ORF">TRFO_27115</name>
</gene>
<feature type="region of interest" description="Disordered" evidence="2">
    <location>
        <begin position="1"/>
        <end position="24"/>
    </location>
</feature>
<organism evidence="3 4">
    <name type="scientific">Tritrichomonas foetus</name>
    <dbReference type="NCBI Taxonomy" id="1144522"/>
    <lineage>
        <taxon>Eukaryota</taxon>
        <taxon>Metamonada</taxon>
        <taxon>Parabasalia</taxon>
        <taxon>Tritrichomonadida</taxon>
        <taxon>Tritrichomonadidae</taxon>
        <taxon>Tritrichomonas</taxon>
    </lineage>
</organism>
<keyword evidence="4" id="KW-1185">Reference proteome</keyword>
<proteinExistence type="predicted"/>
<name>A0A1J4K337_9EUKA</name>
<dbReference type="PANTHER" id="PTHR47026:SF2">
    <property type="entry name" value="FLAGELLAR ASSOCIATED PROTEIN"/>
    <property type="match status" value="1"/>
</dbReference>
<dbReference type="PANTHER" id="PTHR47026">
    <property type="entry name" value="PIGMENTOSA GTPASE REGULATOR-LIKE PROTEIN, PUTATIVE-RELATED"/>
    <property type="match status" value="1"/>
</dbReference>
<evidence type="ECO:0000256" key="1">
    <source>
        <dbReference type="SAM" id="Coils"/>
    </source>
</evidence>
<dbReference type="AlphaFoldDB" id="A0A1J4K337"/>
<evidence type="ECO:0000313" key="4">
    <source>
        <dbReference type="Proteomes" id="UP000179807"/>
    </source>
</evidence>
<feature type="compositionally biased region" description="Basic residues" evidence="2">
    <location>
        <begin position="12"/>
        <end position="24"/>
    </location>
</feature>
<dbReference type="Proteomes" id="UP000179807">
    <property type="component" value="Unassembled WGS sequence"/>
</dbReference>
<sequence>MEVRQPPSPRSSPRHLKSSRTGRRHCNAVKSPRYVFNQLEENTTNEIVVAVTNGLPIEQVNPKLYSTVQPYLENKLNQLVRDKNGRCANLVRIAISDMADYYNKQAIFLAQEEAKRNAREITLEEYEEQIAAQEEARKDSLNFTPEEIETSVSLALEERFDEIDQRIVPKLASELRRLQRESIKSGNYVDAGRYHVAARQVGTLSTDIRYEELTSSQAYELENRAINAGSDLRQLKLAWRKKLEKAKKQRDDDIEKLKAEQENRLIQFDEQFEAETPIQYKKYTSKVSELKKKEEYLVSSKRFKEATEMRKEVELQKQKEEAEFRSKYLADLEMKRADFIKKIKAQIDARIERANEEIFLLERERNRQIEQQMKTVKRFEEKSDALNNTLSLTSTNSSCKPNSSRANTRRNNCGSSGTMSRRRCDTARSVRGGFPTNSERSSEEIFRQRRAINAVLYTRTQSARLPRIEKK</sequence>
<feature type="coiled-coil region" evidence="1">
    <location>
        <begin position="109"/>
        <end position="143"/>
    </location>
</feature>
<evidence type="ECO:0000313" key="3">
    <source>
        <dbReference type="EMBL" id="OHT05240.1"/>
    </source>
</evidence>
<dbReference type="RefSeq" id="XP_068358376.1">
    <property type="nucleotide sequence ID" value="XM_068505342.1"/>
</dbReference>
<evidence type="ECO:0000256" key="2">
    <source>
        <dbReference type="SAM" id="MobiDB-lite"/>
    </source>
</evidence>
<dbReference type="EMBL" id="MLAK01000765">
    <property type="protein sequence ID" value="OHT05240.1"/>
    <property type="molecule type" value="Genomic_DNA"/>
</dbReference>
<accession>A0A1J4K337</accession>
<comment type="caution">
    <text evidence="3">The sequence shown here is derived from an EMBL/GenBank/DDBJ whole genome shotgun (WGS) entry which is preliminary data.</text>
</comment>
<feature type="coiled-coil region" evidence="1">
    <location>
        <begin position="303"/>
        <end position="389"/>
    </location>
</feature>
<dbReference type="GeneID" id="94840046"/>
<protein>
    <submittedName>
        <fullName evidence="3">Uncharacterized protein</fullName>
    </submittedName>
</protein>
<feature type="compositionally biased region" description="Polar residues" evidence="2">
    <location>
        <begin position="399"/>
        <end position="419"/>
    </location>
</feature>
<feature type="compositionally biased region" description="Pro residues" evidence="2">
    <location>
        <begin position="1"/>
        <end position="10"/>
    </location>
</feature>
<reference evidence="3" key="1">
    <citation type="submission" date="2016-10" db="EMBL/GenBank/DDBJ databases">
        <authorList>
            <person name="Benchimol M."/>
            <person name="Almeida L.G."/>
            <person name="Vasconcelos A.T."/>
            <person name="Perreira-Neves A."/>
            <person name="Rosa I.A."/>
            <person name="Tasca T."/>
            <person name="Bogo M.R."/>
            <person name="de Souza W."/>
        </authorList>
    </citation>
    <scope>NUCLEOTIDE SEQUENCE [LARGE SCALE GENOMIC DNA]</scope>
    <source>
        <strain evidence="3">K</strain>
    </source>
</reference>